<dbReference type="Proteomes" id="UP000053467">
    <property type="component" value="Unassembled WGS sequence"/>
</dbReference>
<keyword evidence="3" id="KW-0408">Iron</keyword>
<evidence type="ECO:0000313" key="6">
    <source>
        <dbReference type="EMBL" id="KUK88056.1"/>
    </source>
</evidence>
<dbReference type="CDD" id="cd01335">
    <property type="entry name" value="Radical_SAM"/>
    <property type="match status" value="1"/>
</dbReference>
<keyword evidence="2" id="KW-0479">Metal-binding</keyword>
<dbReference type="SUPFAM" id="SSF102114">
    <property type="entry name" value="Radical SAM enzymes"/>
    <property type="match status" value="1"/>
</dbReference>
<evidence type="ECO:0000256" key="3">
    <source>
        <dbReference type="ARBA" id="ARBA00023004"/>
    </source>
</evidence>
<dbReference type="GO" id="GO:0003824">
    <property type="term" value="F:catalytic activity"/>
    <property type="evidence" value="ECO:0007669"/>
    <property type="project" value="InterPro"/>
</dbReference>
<keyword evidence="1" id="KW-0949">S-adenosyl-L-methionine</keyword>
<dbReference type="SFLD" id="SFLDS00029">
    <property type="entry name" value="Radical_SAM"/>
    <property type="match status" value="1"/>
</dbReference>
<evidence type="ECO:0000256" key="4">
    <source>
        <dbReference type="ARBA" id="ARBA00023014"/>
    </source>
</evidence>
<dbReference type="PANTHER" id="PTHR43524">
    <property type="entry name" value="RADICAL SAM SUPERFAMILY PROTEIN"/>
    <property type="match status" value="1"/>
</dbReference>
<comment type="caution">
    <text evidence="6">The sequence shown here is derived from an EMBL/GenBank/DDBJ whole genome shotgun (WGS) entry which is preliminary data.</text>
</comment>
<dbReference type="PANTHER" id="PTHR43524:SF1">
    <property type="entry name" value="RADICAL SAM SUPERFAMILY PROTEIN"/>
    <property type="match status" value="1"/>
</dbReference>
<feature type="domain" description="Radical SAM core" evidence="5">
    <location>
        <begin position="108"/>
        <end position="323"/>
    </location>
</feature>
<reference evidence="7" key="1">
    <citation type="journal article" date="2015" name="MBio">
        <title>Genome-Resolved Metagenomic Analysis Reveals Roles for Candidate Phyla and Other Microbial Community Members in Biogeochemical Transformations in Oil Reservoirs.</title>
        <authorList>
            <person name="Hu P."/>
            <person name="Tom L."/>
            <person name="Singh A."/>
            <person name="Thomas B.C."/>
            <person name="Baker B.J."/>
            <person name="Piceno Y.M."/>
            <person name="Andersen G.L."/>
            <person name="Banfield J.F."/>
        </authorList>
    </citation>
    <scope>NUCLEOTIDE SEQUENCE [LARGE SCALE GENOMIC DNA]</scope>
</reference>
<evidence type="ECO:0000256" key="2">
    <source>
        <dbReference type="ARBA" id="ARBA00022723"/>
    </source>
</evidence>
<name>A0A101I301_UNCT6</name>
<gene>
    <name evidence="6" type="ORF">XE03_0062</name>
</gene>
<dbReference type="Pfam" id="PF04055">
    <property type="entry name" value="Radical_SAM"/>
    <property type="match status" value="1"/>
</dbReference>
<dbReference type="SFLD" id="SFLDG01067">
    <property type="entry name" value="SPASM/twitch_domain_containing"/>
    <property type="match status" value="1"/>
</dbReference>
<dbReference type="PATRIC" id="fig|1635277.3.peg.66"/>
<organism evidence="6 7">
    <name type="scientific">candidate division TA06 bacterium 34_109</name>
    <dbReference type="NCBI Taxonomy" id="1635277"/>
    <lineage>
        <taxon>Bacteria</taxon>
        <taxon>Bacteria division TA06</taxon>
    </lineage>
</organism>
<keyword evidence="4" id="KW-0411">Iron-sulfur</keyword>
<sequence>MNRRNAVYFITKQTLRLLSLDAISKIALPPIEKVACKPLVDQGCPIKGGPRREREDKFFISANLIYAALKAFKRGSPAVRDRLLNLFLKEFLRFGDTKNTCQMFRDKYGVEPPGFLTLSPEGRCNLHCKDCYAASLPKDLPHLTAATVEQILQEKYEKWGSWFTVISGGEPFMWHDDSMDIIEIAKRHQEQYFLVYTNGTFINKKTAERLAEVGNITPAVSVEGFEKETDERRGKGTFRRILDAFKYMRNAGVPFGISVTANVKNAHLLVSEEMVKFYFDEQGALYEWIFQYMPIGRGVDVSLQVSPLQRQQLWQREQELVRKERRFIADFWNGGTFSSGCISAGRPGGYLYIDWNGNIYPCVFIPYWKDNINELYAQGKTMTDALFSDLFKGIRDWQRSYNYMREPHCRGNEIVPCFIRDHYEVAHDLFLKTNAKPGYPSAGDALRDPEYFNAMIQYDKKVAELLDPIWEKLYREY</sequence>
<evidence type="ECO:0000259" key="5">
    <source>
        <dbReference type="PROSITE" id="PS51918"/>
    </source>
</evidence>
<evidence type="ECO:0000256" key="1">
    <source>
        <dbReference type="ARBA" id="ARBA00022691"/>
    </source>
</evidence>
<accession>A0A101I301</accession>
<dbReference type="GO" id="GO:0051536">
    <property type="term" value="F:iron-sulfur cluster binding"/>
    <property type="evidence" value="ECO:0007669"/>
    <property type="project" value="UniProtKB-KW"/>
</dbReference>
<protein>
    <submittedName>
        <fullName evidence="6">Radical SAM domain protein</fullName>
    </submittedName>
</protein>
<dbReference type="InterPro" id="IPR013785">
    <property type="entry name" value="Aldolase_TIM"/>
</dbReference>
<dbReference type="InterPro" id="IPR058240">
    <property type="entry name" value="rSAM_sf"/>
</dbReference>
<evidence type="ECO:0000313" key="7">
    <source>
        <dbReference type="Proteomes" id="UP000053467"/>
    </source>
</evidence>
<dbReference type="GO" id="GO:0046872">
    <property type="term" value="F:metal ion binding"/>
    <property type="evidence" value="ECO:0007669"/>
    <property type="project" value="UniProtKB-KW"/>
</dbReference>
<proteinExistence type="predicted"/>
<dbReference type="AlphaFoldDB" id="A0A101I301"/>
<dbReference type="EMBL" id="LGGX01000001">
    <property type="protein sequence ID" value="KUK88056.1"/>
    <property type="molecule type" value="Genomic_DNA"/>
</dbReference>
<dbReference type="InterPro" id="IPR007197">
    <property type="entry name" value="rSAM"/>
</dbReference>
<dbReference type="Gene3D" id="3.20.20.70">
    <property type="entry name" value="Aldolase class I"/>
    <property type="match status" value="1"/>
</dbReference>
<dbReference type="PROSITE" id="PS51918">
    <property type="entry name" value="RADICAL_SAM"/>
    <property type="match status" value="1"/>
</dbReference>
<dbReference type="SMART" id="SM00729">
    <property type="entry name" value="Elp3"/>
    <property type="match status" value="1"/>
</dbReference>
<dbReference type="InterPro" id="IPR006638">
    <property type="entry name" value="Elp3/MiaA/NifB-like_rSAM"/>
</dbReference>